<dbReference type="InterPro" id="IPR014729">
    <property type="entry name" value="Rossmann-like_a/b/a_fold"/>
</dbReference>
<dbReference type="EMBL" id="UINC01014690">
    <property type="protein sequence ID" value="SVA62488.1"/>
    <property type="molecule type" value="Genomic_DNA"/>
</dbReference>
<reference evidence="9" key="1">
    <citation type="submission" date="2018-05" db="EMBL/GenBank/DDBJ databases">
        <authorList>
            <person name="Lanie J.A."/>
            <person name="Ng W.-L."/>
            <person name="Kazmierczak K.M."/>
            <person name="Andrzejewski T.M."/>
            <person name="Davidsen T.M."/>
            <person name="Wayne K.J."/>
            <person name="Tettelin H."/>
            <person name="Glass J.I."/>
            <person name="Rusch D."/>
            <person name="Podicherti R."/>
            <person name="Tsui H.-C.T."/>
            <person name="Winkler M.E."/>
        </authorList>
    </citation>
    <scope>NUCLEOTIDE SEQUENCE</scope>
</reference>
<organism evidence="9">
    <name type="scientific">marine metagenome</name>
    <dbReference type="NCBI Taxonomy" id="408172"/>
    <lineage>
        <taxon>unclassified sequences</taxon>
        <taxon>metagenomes</taxon>
        <taxon>ecological metagenomes</taxon>
    </lineage>
</organism>
<evidence type="ECO:0000256" key="3">
    <source>
        <dbReference type="ARBA" id="ARBA00022741"/>
    </source>
</evidence>
<dbReference type="GO" id="GO:0005524">
    <property type="term" value="F:ATP binding"/>
    <property type="evidence" value="ECO:0007669"/>
    <property type="project" value="UniProtKB-KW"/>
</dbReference>
<dbReference type="Gene3D" id="1.10.240.10">
    <property type="entry name" value="Tyrosyl-Transfer RNA Synthetase"/>
    <property type="match status" value="1"/>
</dbReference>
<keyword evidence="5" id="KW-0648">Protein biosynthesis</keyword>
<keyword evidence="4" id="KW-0067">ATP-binding</keyword>
<evidence type="ECO:0000313" key="9">
    <source>
        <dbReference type="EMBL" id="SVA62488.1"/>
    </source>
</evidence>
<dbReference type="InterPro" id="IPR002305">
    <property type="entry name" value="aa-tRNA-synth_Ic"/>
</dbReference>
<sequence length="355" mass="38713">MDESTLMECAGEVVMGNRLDLVLRGVAECVTQVELEALLEAKAQPMAYIGFEPSGLLHAGSLVPMLKVRDLIAAGFRVTVLLADWHGYINNKLDGDWDALHAGVEYQRQMFGTFAPGTEFLTASELVRSDGYWERVLHVAKATSLKRMRRAVSIMGRSGDEAESDTSMFFYPAMQATDIYALEVDLALGGMDQRHAHMLARDAAEKLRLPKIVALHTPLLGSLAGAGRMDTDTKMSKSDPASALLVHDSAKQLQQKLSKAFCPPEREGNPVLDLWEHLLTPGLGDVTIDRSEKFGGPVKFENYATLEAAFSSGELHPLDLKNGTATALDRLFEPLRAAVAEESGPYDRLIAALGD</sequence>
<dbReference type="InterPro" id="IPR023617">
    <property type="entry name" value="Tyr-tRNA-ligase_arc/euk-type"/>
</dbReference>
<dbReference type="InterPro" id="IPR002307">
    <property type="entry name" value="Tyr-tRNA-ligase"/>
</dbReference>
<dbReference type="AlphaFoldDB" id="A0A381XCN3"/>
<name>A0A381XCN3_9ZZZZ</name>
<dbReference type="GO" id="GO:0005737">
    <property type="term" value="C:cytoplasm"/>
    <property type="evidence" value="ECO:0007669"/>
    <property type="project" value="TreeGrafter"/>
</dbReference>
<evidence type="ECO:0000256" key="5">
    <source>
        <dbReference type="ARBA" id="ARBA00022917"/>
    </source>
</evidence>
<keyword evidence="2" id="KW-0436">Ligase</keyword>
<evidence type="ECO:0000256" key="8">
    <source>
        <dbReference type="ARBA" id="ARBA00048248"/>
    </source>
</evidence>
<dbReference type="NCBIfam" id="NF006330">
    <property type="entry name" value="PRK08560.1"/>
    <property type="match status" value="1"/>
</dbReference>
<dbReference type="GO" id="GO:0004831">
    <property type="term" value="F:tyrosine-tRNA ligase activity"/>
    <property type="evidence" value="ECO:0007669"/>
    <property type="project" value="UniProtKB-EC"/>
</dbReference>
<dbReference type="NCBIfam" id="TIGR00234">
    <property type="entry name" value="tyrS"/>
    <property type="match status" value="1"/>
</dbReference>
<comment type="catalytic activity">
    <reaction evidence="8">
        <text>tRNA(Tyr) + L-tyrosine + ATP = L-tyrosyl-tRNA(Tyr) + AMP + diphosphate + H(+)</text>
        <dbReference type="Rhea" id="RHEA:10220"/>
        <dbReference type="Rhea" id="RHEA-COMP:9706"/>
        <dbReference type="Rhea" id="RHEA-COMP:9707"/>
        <dbReference type="ChEBI" id="CHEBI:15378"/>
        <dbReference type="ChEBI" id="CHEBI:30616"/>
        <dbReference type="ChEBI" id="CHEBI:33019"/>
        <dbReference type="ChEBI" id="CHEBI:58315"/>
        <dbReference type="ChEBI" id="CHEBI:78442"/>
        <dbReference type="ChEBI" id="CHEBI:78536"/>
        <dbReference type="ChEBI" id="CHEBI:456215"/>
        <dbReference type="EC" id="6.1.1.1"/>
    </reaction>
</comment>
<evidence type="ECO:0000256" key="4">
    <source>
        <dbReference type="ARBA" id="ARBA00022840"/>
    </source>
</evidence>
<proteinExistence type="predicted"/>
<dbReference type="PRINTS" id="PR01040">
    <property type="entry name" value="TRNASYNTHTYR"/>
</dbReference>
<dbReference type="PIRSF" id="PIRSF006588">
    <property type="entry name" value="TyrRS_arch_euk"/>
    <property type="match status" value="1"/>
</dbReference>
<dbReference type="SUPFAM" id="SSF52374">
    <property type="entry name" value="Nucleotidylyl transferase"/>
    <property type="match status" value="1"/>
</dbReference>
<dbReference type="InterPro" id="IPR050489">
    <property type="entry name" value="Tyr-tRNA_synthase"/>
</dbReference>
<evidence type="ECO:0000256" key="1">
    <source>
        <dbReference type="ARBA" id="ARBA00013160"/>
    </source>
</evidence>
<evidence type="ECO:0000256" key="6">
    <source>
        <dbReference type="ARBA" id="ARBA00023146"/>
    </source>
</evidence>
<dbReference type="PANTHER" id="PTHR46264">
    <property type="entry name" value="TYROSINE-TRNA LIGASE"/>
    <property type="match status" value="1"/>
</dbReference>
<evidence type="ECO:0000256" key="7">
    <source>
        <dbReference type="ARBA" id="ARBA00033323"/>
    </source>
</evidence>
<protein>
    <recommendedName>
        <fullName evidence="1">tyrosine--tRNA ligase</fullName>
        <ecNumber evidence="1">6.1.1.1</ecNumber>
    </recommendedName>
    <alternativeName>
        <fullName evidence="7">Tyrosyl-tRNA synthetase</fullName>
    </alternativeName>
</protein>
<gene>
    <name evidence="9" type="ORF">METZ01_LOCUS115342</name>
</gene>
<dbReference type="Pfam" id="PF00579">
    <property type="entry name" value="tRNA-synt_1b"/>
    <property type="match status" value="1"/>
</dbReference>
<keyword evidence="6" id="KW-0030">Aminoacyl-tRNA synthetase</keyword>
<dbReference type="EC" id="6.1.1.1" evidence="1"/>
<dbReference type="GO" id="GO:0006437">
    <property type="term" value="P:tyrosyl-tRNA aminoacylation"/>
    <property type="evidence" value="ECO:0007669"/>
    <property type="project" value="InterPro"/>
</dbReference>
<dbReference type="PANTHER" id="PTHR46264:SF4">
    <property type="entry name" value="TYROSINE--TRNA LIGASE, CYTOPLASMIC"/>
    <property type="match status" value="1"/>
</dbReference>
<evidence type="ECO:0000256" key="2">
    <source>
        <dbReference type="ARBA" id="ARBA00022598"/>
    </source>
</evidence>
<dbReference type="Gene3D" id="3.40.50.620">
    <property type="entry name" value="HUPs"/>
    <property type="match status" value="1"/>
</dbReference>
<keyword evidence="3" id="KW-0547">Nucleotide-binding</keyword>
<accession>A0A381XCN3</accession>